<feature type="domain" description="Cyclin-D1-binding protein 1-like N-terminal" evidence="1">
    <location>
        <begin position="36"/>
        <end position="192"/>
    </location>
</feature>
<dbReference type="STRING" id="205917.A0A4Y9XS83"/>
<sequence length="356" mass="38662">VALSLVAETSRSASAAVDRASPPSPPLPVASLHADLLSLLTLLYSDTNKLSIALNPASPTYSAALTPAKDIAKRVGILASNAASFDPHAHGRTLTKEVHQLVKDILSAIRELAQAHLNLTKDDAQKSKAGKGAAGEEYLVKTAAVHNLIQRAKSSGADGLSESNLQAVKKVWDEHGETIDDSVFEFKDMVEEGGDEEEDEEDGWDEGGFDFGSIKINGPQRKLAETLEGLYKRTFELHEEVSKSMLSSPSRISPDIPQDALDLLTEKASTLSYTADELSSRIYCQPEDPSVMELHEVRDEFADALEDIAKSVDILWNNEDKKGVAGKGSSAWFEKQYAELAKSIRSIEWSLEDAKT</sequence>
<proteinExistence type="predicted"/>
<protein>
    <recommendedName>
        <fullName evidence="1">Cyclin-D1-binding protein 1-like N-terminal domain-containing protein</fullName>
    </recommendedName>
</protein>
<dbReference type="OrthoDB" id="41588at2759"/>
<accession>A0A4Y9XS83</accession>
<evidence type="ECO:0000313" key="2">
    <source>
        <dbReference type="EMBL" id="TFY51389.1"/>
    </source>
</evidence>
<dbReference type="Proteomes" id="UP000298327">
    <property type="component" value="Unassembled WGS sequence"/>
</dbReference>
<dbReference type="EMBL" id="SEOQ01001529">
    <property type="protein sequence ID" value="TFY51389.1"/>
    <property type="molecule type" value="Genomic_DNA"/>
</dbReference>
<dbReference type="Pfam" id="PF13324">
    <property type="entry name" value="GCIP_N"/>
    <property type="match status" value="1"/>
</dbReference>
<dbReference type="PANTHER" id="PTHR15492">
    <property type="entry name" value="CYCLIN D1-BINDING PROTEIN 1"/>
    <property type="match status" value="1"/>
</dbReference>
<reference evidence="2 3" key="1">
    <citation type="submission" date="2019-02" db="EMBL/GenBank/DDBJ databases">
        <title>Genome sequencing of the rare red list fungi Dentipellis fragilis.</title>
        <authorList>
            <person name="Buettner E."/>
            <person name="Kellner H."/>
        </authorList>
    </citation>
    <scope>NUCLEOTIDE SEQUENCE [LARGE SCALE GENOMIC DNA]</scope>
    <source>
        <strain evidence="2 3">DSM 105465</strain>
    </source>
</reference>
<comment type="caution">
    <text evidence="2">The sequence shown here is derived from an EMBL/GenBank/DDBJ whole genome shotgun (WGS) entry which is preliminary data.</text>
</comment>
<feature type="non-terminal residue" evidence="2">
    <location>
        <position position="1"/>
    </location>
</feature>
<evidence type="ECO:0000313" key="3">
    <source>
        <dbReference type="Proteomes" id="UP000298327"/>
    </source>
</evidence>
<dbReference type="AlphaFoldDB" id="A0A4Y9XS83"/>
<dbReference type="InterPro" id="IPR049317">
    <property type="entry name" value="GCIP-like_N"/>
</dbReference>
<dbReference type="InterPro" id="IPR026907">
    <property type="entry name" value="GCIP-like"/>
</dbReference>
<name>A0A4Y9XS83_9AGAM</name>
<keyword evidence="3" id="KW-1185">Reference proteome</keyword>
<organism evidence="2 3">
    <name type="scientific">Dentipellis fragilis</name>
    <dbReference type="NCBI Taxonomy" id="205917"/>
    <lineage>
        <taxon>Eukaryota</taxon>
        <taxon>Fungi</taxon>
        <taxon>Dikarya</taxon>
        <taxon>Basidiomycota</taxon>
        <taxon>Agaricomycotina</taxon>
        <taxon>Agaricomycetes</taxon>
        <taxon>Russulales</taxon>
        <taxon>Hericiaceae</taxon>
        <taxon>Dentipellis</taxon>
    </lineage>
</organism>
<dbReference type="PANTHER" id="PTHR15492:SF1">
    <property type="entry name" value="CYCLIN-D1-BINDING PROTEIN 1"/>
    <property type="match status" value="1"/>
</dbReference>
<dbReference type="Gene3D" id="1.20.1410.10">
    <property type="entry name" value="I/LWEQ domain"/>
    <property type="match status" value="1"/>
</dbReference>
<evidence type="ECO:0000259" key="1">
    <source>
        <dbReference type="Pfam" id="PF13324"/>
    </source>
</evidence>
<dbReference type="GO" id="GO:0005634">
    <property type="term" value="C:nucleus"/>
    <property type="evidence" value="ECO:0007669"/>
    <property type="project" value="TreeGrafter"/>
</dbReference>
<gene>
    <name evidence="2" type="ORF">EVG20_g11021</name>
</gene>